<reference evidence="1 2" key="1">
    <citation type="submission" date="2019-03" db="EMBL/GenBank/DDBJ databases">
        <title>Genomic Encyclopedia of Type Strains, Phase IV (KMG-IV): sequencing the most valuable type-strain genomes for metagenomic binning, comparative biology and taxonomic classification.</title>
        <authorList>
            <person name="Goeker M."/>
        </authorList>
    </citation>
    <scope>NUCLEOTIDE SEQUENCE [LARGE SCALE GENOMIC DNA]</scope>
    <source>
        <strain evidence="1 2">DSM 654</strain>
    </source>
</reference>
<dbReference type="AlphaFoldDB" id="A0A4R3U4H5"/>
<evidence type="ECO:0008006" key="3">
    <source>
        <dbReference type="Google" id="ProtNLM"/>
    </source>
</evidence>
<dbReference type="EMBL" id="SMBU01000071">
    <property type="protein sequence ID" value="TCU81822.1"/>
    <property type="molecule type" value="Genomic_DNA"/>
</dbReference>
<evidence type="ECO:0000313" key="2">
    <source>
        <dbReference type="Proteomes" id="UP000295110"/>
    </source>
</evidence>
<evidence type="ECO:0000313" key="1">
    <source>
        <dbReference type="EMBL" id="TCU81822.1"/>
    </source>
</evidence>
<sequence length="341" mass="37478">MIVGNLFNIKATNGLFYYAVDYLSQTEGLIRKILVHPALLGATQIALPQCEVKACSLPRMLWEALAAAWRGDVVFTPTSHPLAGLSNQWVVVHDAYPFSTGPKAKLKTRLLRWSLSLSRCRVGFINTSEALSFVLSLGVEPHRLVFAPNKFPRITNSRSRPTRTASQPLLIGLVGSDSPKKNYENLFSEVIAAGATKNLRFLIYGHRTSYFEMVTSKYPNISVELIESDSASLTDFFSRIDLLASVADQEGFGRPIAAALLEGVPCFLLTRPVFKEFFEPGAIFFESESSLVHALNAQQSNWALASPVYAPPAKVVQAYDDAIRQLRADGGKGCMTPSSMN</sequence>
<dbReference type="Gene3D" id="3.40.50.2000">
    <property type="entry name" value="Glycogen Phosphorylase B"/>
    <property type="match status" value="1"/>
</dbReference>
<organism evidence="1 2">
    <name type="scientific">Roseateles saccharophilus</name>
    <name type="common">Pseudomonas saccharophila</name>
    <dbReference type="NCBI Taxonomy" id="304"/>
    <lineage>
        <taxon>Bacteria</taxon>
        <taxon>Pseudomonadati</taxon>
        <taxon>Pseudomonadota</taxon>
        <taxon>Betaproteobacteria</taxon>
        <taxon>Burkholderiales</taxon>
        <taxon>Sphaerotilaceae</taxon>
        <taxon>Roseateles</taxon>
    </lineage>
</organism>
<dbReference type="Proteomes" id="UP000295110">
    <property type="component" value="Unassembled WGS sequence"/>
</dbReference>
<gene>
    <name evidence="1" type="ORF">EV671_10717</name>
</gene>
<dbReference type="RefSeq" id="WP_132576811.1">
    <property type="nucleotide sequence ID" value="NZ_CBCSGL010000109.1"/>
</dbReference>
<accession>A0A4R3U4H5</accession>
<dbReference type="OrthoDB" id="8899464at2"/>
<protein>
    <recommendedName>
        <fullName evidence="3">Glycosyltransferase involved in cell wall biosynthesis</fullName>
    </recommendedName>
</protein>
<dbReference type="SUPFAM" id="SSF53756">
    <property type="entry name" value="UDP-Glycosyltransferase/glycogen phosphorylase"/>
    <property type="match status" value="1"/>
</dbReference>
<comment type="caution">
    <text evidence="1">The sequence shown here is derived from an EMBL/GenBank/DDBJ whole genome shotgun (WGS) entry which is preliminary data.</text>
</comment>
<proteinExistence type="predicted"/>
<name>A0A4R3U4H5_ROSSA</name>
<keyword evidence="2" id="KW-1185">Reference proteome</keyword>